<protein>
    <submittedName>
        <fullName evidence="2">Uncharacterized protein</fullName>
    </submittedName>
</protein>
<accession>A0ABQ3MHW0</accession>
<gene>
    <name evidence="2" type="ORF">GCM10017790_78280</name>
</gene>
<evidence type="ECO:0000256" key="1">
    <source>
        <dbReference type="SAM" id="MobiDB-lite"/>
    </source>
</evidence>
<organism evidence="2 3">
    <name type="scientific">Amycolatopsis oliviviridis</name>
    <dbReference type="NCBI Taxonomy" id="1471590"/>
    <lineage>
        <taxon>Bacteria</taxon>
        <taxon>Bacillati</taxon>
        <taxon>Actinomycetota</taxon>
        <taxon>Actinomycetes</taxon>
        <taxon>Pseudonocardiales</taxon>
        <taxon>Pseudonocardiaceae</taxon>
        <taxon>Amycolatopsis</taxon>
    </lineage>
</organism>
<dbReference type="RefSeq" id="WP_191259572.1">
    <property type="nucleotide sequence ID" value="NZ_BNAY01000013.1"/>
</dbReference>
<feature type="compositionally biased region" description="Basic and acidic residues" evidence="1">
    <location>
        <begin position="8"/>
        <end position="22"/>
    </location>
</feature>
<name>A0ABQ3MHW0_9PSEU</name>
<feature type="region of interest" description="Disordered" evidence="1">
    <location>
        <begin position="1"/>
        <end position="22"/>
    </location>
</feature>
<evidence type="ECO:0000313" key="2">
    <source>
        <dbReference type="EMBL" id="GHH36034.1"/>
    </source>
</evidence>
<sequence length="71" mass="7793">MTWARHSSRPDPADDHSRMASVRAEEEVRLNLQNAKAARTVAGHSSGALDCAELLAMLGLEGVRKEHVQRT</sequence>
<proteinExistence type="predicted"/>
<comment type="caution">
    <text evidence="2">The sequence shown here is derived from an EMBL/GenBank/DDBJ whole genome shotgun (WGS) entry which is preliminary data.</text>
</comment>
<dbReference type="EMBL" id="BNAY01000013">
    <property type="protein sequence ID" value="GHH36034.1"/>
    <property type="molecule type" value="Genomic_DNA"/>
</dbReference>
<dbReference type="Proteomes" id="UP000635387">
    <property type="component" value="Unassembled WGS sequence"/>
</dbReference>
<evidence type="ECO:0000313" key="3">
    <source>
        <dbReference type="Proteomes" id="UP000635387"/>
    </source>
</evidence>
<reference evidence="3" key="1">
    <citation type="journal article" date="2019" name="Int. J. Syst. Evol. Microbiol.">
        <title>The Global Catalogue of Microorganisms (GCM) 10K type strain sequencing project: providing services to taxonomists for standard genome sequencing and annotation.</title>
        <authorList>
            <consortium name="The Broad Institute Genomics Platform"/>
            <consortium name="The Broad Institute Genome Sequencing Center for Infectious Disease"/>
            <person name="Wu L."/>
            <person name="Ma J."/>
        </authorList>
    </citation>
    <scope>NUCLEOTIDE SEQUENCE [LARGE SCALE GENOMIC DNA]</scope>
    <source>
        <strain evidence="3">CGMCC 4.7683</strain>
    </source>
</reference>
<keyword evidence="3" id="KW-1185">Reference proteome</keyword>